<feature type="transmembrane region" description="Helical" evidence="9">
    <location>
        <begin position="102"/>
        <end position="123"/>
    </location>
</feature>
<dbReference type="PANTHER" id="PTHR21421:SF29">
    <property type="entry name" value="GUSTATORY RECEPTOR 5A FOR TREHALOSE-RELATED"/>
    <property type="match status" value="1"/>
</dbReference>
<dbReference type="Pfam" id="PF06151">
    <property type="entry name" value="Trehalose_recp"/>
    <property type="match status" value="1"/>
</dbReference>
<dbReference type="GO" id="GO:0050916">
    <property type="term" value="P:sensory perception of sweet taste"/>
    <property type="evidence" value="ECO:0007669"/>
    <property type="project" value="UniProtKB-ARBA"/>
</dbReference>
<sequence>MTWKRTQELDKMKWIKKYVSKSTRQKDLDEQRLFKSFAFVVLLGQVFGIMPLSDACGPHEHCIYFKWKSWKVLYTLLVVVGSVFCGWSTIYHMANHGSTMGLVSAVMFYLNSIVVHLLFVSLAKDWAHLMREWSAVDIGMRSYGWPSNLDARLKITSVIILSFATSEHLLSAIQNFVRAINCRNTIAEIFEYFFVNLAYPQVFSSITYSIGIGVTLQVITLISTFSWTYIDLFIILISSALALRFRQVSDRMESYLQAAVAVREIKPRQPLQLSDIVLWRNLREDYNRLSKLCRILNEHISYIVLVSFGSNLFFILVQFFNSLKPIRNTTEMVYFYFSFGFLIGRTICVSLYGSWIHDESQKFIPLLNSVPSTIYNIEVRRFVLHVGIETISLTGKKFFNVTRSIVLSIAGTIVTYELVLIQFYGGQIQKSGNETYGC</sequence>
<evidence type="ECO:0000256" key="2">
    <source>
        <dbReference type="ARBA" id="ARBA00005327"/>
    </source>
</evidence>
<feature type="transmembrane region" description="Helical" evidence="9">
    <location>
        <begin position="300"/>
        <end position="321"/>
    </location>
</feature>
<feature type="transmembrane region" description="Helical" evidence="9">
    <location>
        <begin position="405"/>
        <end position="425"/>
    </location>
</feature>
<feature type="transmembrane region" description="Helical" evidence="9">
    <location>
        <begin position="218"/>
        <end position="243"/>
    </location>
</feature>
<keyword evidence="3" id="KW-1003">Cell membrane</keyword>
<dbReference type="AlphaFoldDB" id="A0A5N4B614"/>
<organism evidence="10 11">
    <name type="scientific">Photinus pyralis</name>
    <name type="common">Common eastern firefly</name>
    <name type="synonym">Lampyris pyralis</name>
    <dbReference type="NCBI Taxonomy" id="7054"/>
    <lineage>
        <taxon>Eukaryota</taxon>
        <taxon>Metazoa</taxon>
        <taxon>Ecdysozoa</taxon>
        <taxon>Arthropoda</taxon>
        <taxon>Hexapoda</taxon>
        <taxon>Insecta</taxon>
        <taxon>Pterygota</taxon>
        <taxon>Neoptera</taxon>
        <taxon>Endopterygota</taxon>
        <taxon>Coleoptera</taxon>
        <taxon>Polyphaga</taxon>
        <taxon>Elateriformia</taxon>
        <taxon>Elateroidea</taxon>
        <taxon>Lampyridae</taxon>
        <taxon>Lampyrinae</taxon>
        <taxon>Photinus</taxon>
    </lineage>
</organism>
<gene>
    <name evidence="10" type="ORF">PPYR_02012</name>
</gene>
<keyword evidence="11" id="KW-1185">Reference proteome</keyword>
<feature type="transmembrane region" description="Helical" evidence="9">
    <location>
        <begin position="333"/>
        <end position="353"/>
    </location>
</feature>
<keyword evidence="8" id="KW-0807">Transducer</keyword>
<proteinExistence type="inferred from homology"/>
<evidence type="ECO:0000256" key="5">
    <source>
        <dbReference type="ARBA" id="ARBA00022989"/>
    </source>
</evidence>
<dbReference type="GO" id="GO:0007165">
    <property type="term" value="P:signal transduction"/>
    <property type="evidence" value="ECO:0007669"/>
    <property type="project" value="UniProtKB-KW"/>
</dbReference>
<keyword evidence="4 9" id="KW-0812">Transmembrane</keyword>
<evidence type="ECO:0000313" key="11">
    <source>
        <dbReference type="Proteomes" id="UP000327044"/>
    </source>
</evidence>
<dbReference type="EMBL" id="VVIM01000001">
    <property type="protein sequence ID" value="KAB0805042.1"/>
    <property type="molecule type" value="Genomic_DNA"/>
</dbReference>
<accession>A0A5N4B614</accession>
<dbReference type="Proteomes" id="UP000327044">
    <property type="component" value="Unassembled WGS sequence"/>
</dbReference>
<name>A0A5N4B614_PHOPY</name>
<evidence type="ECO:0000256" key="8">
    <source>
        <dbReference type="PIRNR" id="PIRNR038981"/>
    </source>
</evidence>
<evidence type="ECO:0000313" key="10">
    <source>
        <dbReference type="EMBL" id="KAB0805042.1"/>
    </source>
</evidence>
<dbReference type="InterPro" id="IPR009318">
    <property type="entry name" value="Gustatory_rcpt"/>
</dbReference>
<evidence type="ECO:0000256" key="9">
    <source>
        <dbReference type="SAM" id="Phobius"/>
    </source>
</evidence>
<evidence type="ECO:0000256" key="7">
    <source>
        <dbReference type="ARBA" id="ARBA00023170"/>
    </source>
</evidence>
<feature type="transmembrane region" description="Helical" evidence="9">
    <location>
        <begin position="189"/>
        <end position="212"/>
    </location>
</feature>
<reference evidence="10 11" key="1">
    <citation type="journal article" date="2018" name="Elife">
        <title>Firefly genomes illuminate parallel origins of bioluminescence in beetles.</title>
        <authorList>
            <person name="Fallon T.R."/>
            <person name="Lower S.E."/>
            <person name="Chang C.H."/>
            <person name="Bessho-Uehara M."/>
            <person name="Martin G.J."/>
            <person name="Bewick A.J."/>
            <person name="Behringer M."/>
            <person name="Debat H.J."/>
            <person name="Wong I."/>
            <person name="Day J.C."/>
            <person name="Suvorov A."/>
            <person name="Silva C.J."/>
            <person name="Stanger-Hall K.F."/>
            <person name="Hall D.W."/>
            <person name="Schmitz R.J."/>
            <person name="Nelson D.R."/>
            <person name="Lewis S.M."/>
            <person name="Shigenobu S."/>
            <person name="Bybee S.M."/>
            <person name="Larracuente A.M."/>
            <person name="Oba Y."/>
            <person name="Weng J.K."/>
        </authorList>
    </citation>
    <scope>NUCLEOTIDE SEQUENCE [LARGE SCALE GENOMIC DNA]</scope>
    <source>
        <strain evidence="10">1611_PpyrPB1</strain>
        <tissue evidence="10">Whole body</tissue>
    </source>
</reference>
<dbReference type="GO" id="GO:0005886">
    <property type="term" value="C:plasma membrane"/>
    <property type="evidence" value="ECO:0007669"/>
    <property type="project" value="UniProtKB-SubCell"/>
</dbReference>
<keyword evidence="7 8" id="KW-0675">Receptor</keyword>
<evidence type="ECO:0000256" key="4">
    <source>
        <dbReference type="ARBA" id="ARBA00022692"/>
    </source>
</evidence>
<dbReference type="PIRSF" id="PIRSF038981">
    <property type="entry name" value="GRP"/>
    <property type="match status" value="1"/>
</dbReference>
<dbReference type="GO" id="GO:0008527">
    <property type="term" value="F:taste receptor activity"/>
    <property type="evidence" value="ECO:0007669"/>
    <property type="project" value="InterPro"/>
</dbReference>
<evidence type="ECO:0000256" key="3">
    <source>
        <dbReference type="ARBA" id="ARBA00022475"/>
    </source>
</evidence>
<feature type="transmembrane region" description="Helical" evidence="9">
    <location>
        <begin position="72"/>
        <end position="90"/>
    </location>
</feature>
<comment type="caution">
    <text evidence="10">The sequence shown here is derived from an EMBL/GenBank/DDBJ whole genome shotgun (WGS) entry which is preliminary data.</text>
</comment>
<comment type="function">
    <text evidence="8">Plays a role in the sugar gustatory response.</text>
</comment>
<dbReference type="FunCoup" id="A0A5N4B614">
    <property type="interactions" value="57"/>
</dbReference>
<evidence type="ECO:0000256" key="1">
    <source>
        <dbReference type="ARBA" id="ARBA00004651"/>
    </source>
</evidence>
<comment type="subcellular location">
    <subcellularLocation>
        <location evidence="1">Cell membrane</location>
        <topology evidence="1">Multi-pass membrane protein</topology>
    </subcellularLocation>
</comment>
<feature type="transmembrane region" description="Helical" evidence="9">
    <location>
        <begin position="33"/>
        <end position="52"/>
    </location>
</feature>
<keyword evidence="5 9" id="KW-1133">Transmembrane helix</keyword>
<feature type="transmembrane region" description="Helical" evidence="9">
    <location>
        <begin position="155"/>
        <end position="177"/>
    </location>
</feature>
<protein>
    <recommendedName>
        <fullName evidence="8">Gustatory receptor</fullName>
    </recommendedName>
</protein>
<comment type="similarity">
    <text evidence="2">Belongs to the insect chemoreceptor superfamily. Gustatory receptor (GR) family. Gr5a subfamily.</text>
</comment>
<dbReference type="PANTHER" id="PTHR21421">
    <property type="entry name" value="GUSTATORY RECEPTOR"/>
    <property type="match status" value="1"/>
</dbReference>
<dbReference type="InParanoid" id="A0A5N4B614"/>
<keyword evidence="6 9" id="KW-0472">Membrane</keyword>
<evidence type="ECO:0000256" key="6">
    <source>
        <dbReference type="ARBA" id="ARBA00023136"/>
    </source>
</evidence>